<feature type="active site" evidence="10">
    <location>
        <position position="128"/>
    </location>
</feature>
<protein>
    <recommendedName>
        <fullName evidence="3 10">4-diphosphocytidyl-2-C-methyl-D-erythritol kinase</fullName>
        <shortName evidence="10">CMK</shortName>
        <ecNumber evidence="2 10">2.7.1.148</ecNumber>
    </recommendedName>
    <alternativeName>
        <fullName evidence="9 10">4-(cytidine-5'-diphospho)-2-C-methyl-D-erythritol kinase</fullName>
    </alternativeName>
</protein>
<dbReference type="PANTHER" id="PTHR43527:SF2">
    <property type="entry name" value="4-DIPHOSPHOCYTIDYL-2-C-METHYL-D-ERYTHRITOL KINASE, CHLOROPLASTIC"/>
    <property type="match status" value="1"/>
</dbReference>
<accession>A0ABY8QJY3</accession>
<sequence length="274" mass="29148">MKTPIEVFAPAKINLTLHVTGLRSDGYHLLDSLVGFADVGDRVILEPASKLSLRVTGPMAEGVPEDARNLCWRAAQAFGATVAITLEKHLPAAAGIGGGSSDAAAVLRGLQQMYDAPVPFDPMDLGADLPVCMLARAARMSGVGEQVAPADLPPLHAVLANPRVAVPTSAVFKALPGKNNPPMAALPAFSSARDSLRWLQDQRNDLEAPAISLQPVIEELLKQLSFLEGQWLTRMSGSGATCFALFETAGQAELGARDLRANNPDWWIEHCELT</sequence>
<evidence type="ECO:0000259" key="12">
    <source>
        <dbReference type="Pfam" id="PF08544"/>
    </source>
</evidence>
<evidence type="ECO:0000256" key="2">
    <source>
        <dbReference type="ARBA" id="ARBA00012052"/>
    </source>
</evidence>
<dbReference type="SUPFAM" id="SSF54211">
    <property type="entry name" value="Ribosomal protein S5 domain 2-like"/>
    <property type="match status" value="1"/>
</dbReference>
<evidence type="ECO:0000256" key="9">
    <source>
        <dbReference type="ARBA" id="ARBA00032554"/>
    </source>
</evidence>
<evidence type="ECO:0000256" key="8">
    <source>
        <dbReference type="ARBA" id="ARBA00023229"/>
    </source>
</evidence>
<comment type="catalytic activity">
    <reaction evidence="10">
        <text>4-CDP-2-C-methyl-D-erythritol + ATP = 4-CDP-2-C-methyl-D-erythritol 2-phosphate + ADP + H(+)</text>
        <dbReference type="Rhea" id="RHEA:18437"/>
        <dbReference type="ChEBI" id="CHEBI:15378"/>
        <dbReference type="ChEBI" id="CHEBI:30616"/>
        <dbReference type="ChEBI" id="CHEBI:57823"/>
        <dbReference type="ChEBI" id="CHEBI:57919"/>
        <dbReference type="ChEBI" id="CHEBI:456216"/>
        <dbReference type="EC" id="2.7.1.148"/>
    </reaction>
</comment>
<dbReference type="PANTHER" id="PTHR43527">
    <property type="entry name" value="4-DIPHOSPHOCYTIDYL-2-C-METHYL-D-ERYTHRITOL KINASE, CHLOROPLASTIC"/>
    <property type="match status" value="1"/>
</dbReference>
<dbReference type="InterPro" id="IPR006204">
    <property type="entry name" value="GHMP_kinase_N_dom"/>
</dbReference>
<dbReference type="Gene3D" id="3.30.230.10">
    <property type="match status" value="1"/>
</dbReference>
<dbReference type="EC" id="2.7.1.148" evidence="2 10"/>
<evidence type="ECO:0000256" key="7">
    <source>
        <dbReference type="ARBA" id="ARBA00022840"/>
    </source>
</evidence>
<dbReference type="PIRSF" id="PIRSF010376">
    <property type="entry name" value="IspE"/>
    <property type="match status" value="1"/>
</dbReference>
<dbReference type="EMBL" id="CP124616">
    <property type="protein sequence ID" value="WGW04839.1"/>
    <property type="molecule type" value="Genomic_DNA"/>
</dbReference>
<dbReference type="Proteomes" id="UP001241605">
    <property type="component" value="Chromosome"/>
</dbReference>
<gene>
    <name evidence="10" type="primary">ispE</name>
    <name evidence="13" type="ORF">QF118_04615</name>
</gene>
<dbReference type="Gene3D" id="3.30.70.890">
    <property type="entry name" value="GHMP kinase, C-terminal domain"/>
    <property type="match status" value="1"/>
</dbReference>
<comment type="similarity">
    <text evidence="1 10">Belongs to the GHMP kinase family. IspE subfamily.</text>
</comment>
<keyword evidence="7 10" id="KW-0067">ATP-binding</keyword>
<keyword evidence="5 10" id="KW-0547">Nucleotide-binding</keyword>
<dbReference type="InterPro" id="IPR013750">
    <property type="entry name" value="GHMP_kinase_C_dom"/>
</dbReference>
<evidence type="ECO:0000256" key="1">
    <source>
        <dbReference type="ARBA" id="ARBA00009684"/>
    </source>
</evidence>
<feature type="active site" evidence="10">
    <location>
        <position position="12"/>
    </location>
</feature>
<comment type="pathway">
    <text evidence="10">Isoprenoid biosynthesis; isopentenyl diphosphate biosynthesis via DXP pathway; isopentenyl diphosphate from 1-deoxy-D-xylulose 5-phosphate: step 3/6.</text>
</comment>
<evidence type="ECO:0000256" key="10">
    <source>
        <dbReference type="HAMAP-Rule" id="MF_00061"/>
    </source>
</evidence>
<keyword evidence="14" id="KW-1185">Reference proteome</keyword>
<dbReference type="Pfam" id="PF00288">
    <property type="entry name" value="GHMP_kinases_N"/>
    <property type="match status" value="1"/>
</dbReference>
<name>A0ABY8QJY3_9RHOB</name>
<reference evidence="13 14" key="1">
    <citation type="submission" date="2023-05" db="EMBL/GenBank/DDBJ databases">
        <title>YMD87, complete Genome.</title>
        <authorList>
            <person name="Zhang J."/>
            <person name="Xu X."/>
        </authorList>
    </citation>
    <scope>NUCLEOTIDE SEQUENCE [LARGE SCALE GENOMIC DNA]</scope>
    <source>
        <strain evidence="13 14">YMD87</strain>
    </source>
</reference>
<evidence type="ECO:0000313" key="14">
    <source>
        <dbReference type="Proteomes" id="UP001241605"/>
    </source>
</evidence>
<keyword evidence="6 10" id="KW-0418">Kinase</keyword>
<dbReference type="Pfam" id="PF08544">
    <property type="entry name" value="GHMP_kinases_C"/>
    <property type="match status" value="1"/>
</dbReference>
<dbReference type="NCBIfam" id="NF011202">
    <property type="entry name" value="PRK14608.1"/>
    <property type="match status" value="1"/>
</dbReference>
<keyword evidence="4 10" id="KW-0808">Transferase</keyword>
<dbReference type="RefSeq" id="WP_282301475.1">
    <property type="nucleotide sequence ID" value="NZ_CP124616.1"/>
</dbReference>
<dbReference type="NCBIfam" id="TIGR00154">
    <property type="entry name" value="ispE"/>
    <property type="match status" value="1"/>
</dbReference>
<keyword evidence="8 10" id="KW-0414">Isoprene biosynthesis</keyword>
<dbReference type="InterPro" id="IPR020568">
    <property type="entry name" value="Ribosomal_Su5_D2-typ_SF"/>
</dbReference>
<evidence type="ECO:0000313" key="13">
    <source>
        <dbReference type="EMBL" id="WGW04839.1"/>
    </source>
</evidence>
<feature type="domain" description="GHMP kinase N-terminal" evidence="11">
    <location>
        <begin position="69"/>
        <end position="123"/>
    </location>
</feature>
<dbReference type="InterPro" id="IPR004424">
    <property type="entry name" value="IspE"/>
</dbReference>
<evidence type="ECO:0000256" key="3">
    <source>
        <dbReference type="ARBA" id="ARBA00017473"/>
    </source>
</evidence>
<dbReference type="SUPFAM" id="SSF55060">
    <property type="entry name" value="GHMP Kinase, C-terminal domain"/>
    <property type="match status" value="1"/>
</dbReference>
<evidence type="ECO:0000259" key="11">
    <source>
        <dbReference type="Pfam" id="PF00288"/>
    </source>
</evidence>
<evidence type="ECO:0000256" key="4">
    <source>
        <dbReference type="ARBA" id="ARBA00022679"/>
    </source>
</evidence>
<evidence type="ECO:0000256" key="6">
    <source>
        <dbReference type="ARBA" id="ARBA00022777"/>
    </source>
</evidence>
<dbReference type="InterPro" id="IPR014721">
    <property type="entry name" value="Ribsml_uS5_D2-typ_fold_subgr"/>
</dbReference>
<proteinExistence type="inferred from homology"/>
<feature type="domain" description="GHMP kinase C-terminal" evidence="12">
    <location>
        <begin position="189"/>
        <end position="263"/>
    </location>
</feature>
<feature type="binding site" evidence="10">
    <location>
        <begin position="91"/>
        <end position="101"/>
    </location>
    <ligand>
        <name>ATP</name>
        <dbReference type="ChEBI" id="CHEBI:30616"/>
    </ligand>
</feature>
<comment type="function">
    <text evidence="10">Catalyzes the phosphorylation of the position 2 hydroxy group of 4-diphosphocytidyl-2C-methyl-D-erythritol.</text>
</comment>
<dbReference type="HAMAP" id="MF_00061">
    <property type="entry name" value="IspE"/>
    <property type="match status" value="1"/>
</dbReference>
<organism evidence="13 14">
    <name type="scientific">Tropicibacter oceani</name>
    <dbReference type="NCBI Taxonomy" id="3058420"/>
    <lineage>
        <taxon>Bacteria</taxon>
        <taxon>Pseudomonadati</taxon>
        <taxon>Pseudomonadota</taxon>
        <taxon>Alphaproteobacteria</taxon>
        <taxon>Rhodobacterales</taxon>
        <taxon>Roseobacteraceae</taxon>
        <taxon>Tropicibacter</taxon>
    </lineage>
</organism>
<evidence type="ECO:0000256" key="5">
    <source>
        <dbReference type="ARBA" id="ARBA00022741"/>
    </source>
</evidence>
<dbReference type="InterPro" id="IPR036554">
    <property type="entry name" value="GHMP_kinase_C_sf"/>
</dbReference>
<dbReference type="GO" id="GO:0050515">
    <property type="term" value="F:4-(cytidine 5'-diphospho)-2-C-methyl-D-erythritol kinase activity"/>
    <property type="evidence" value="ECO:0007669"/>
    <property type="project" value="UniProtKB-EC"/>
</dbReference>